<feature type="domain" description="AMP-binding enzyme C-terminal" evidence="2">
    <location>
        <begin position="500"/>
        <end position="575"/>
    </location>
</feature>
<evidence type="ECO:0000259" key="1">
    <source>
        <dbReference type="Pfam" id="PF00501"/>
    </source>
</evidence>
<dbReference type="SUPFAM" id="SSF56801">
    <property type="entry name" value="Acetyl-CoA synthetase-like"/>
    <property type="match status" value="1"/>
</dbReference>
<dbReference type="Gene3D" id="3.40.50.12780">
    <property type="entry name" value="N-terminal domain of ligase-like"/>
    <property type="match status" value="1"/>
</dbReference>
<keyword evidence="3" id="KW-1185">Reference proteome</keyword>
<dbReference type="InterPro" id="IPR045851">
    <property type="entry name" value="AMP-bd_C_sf"/>
</dbReference>
<dbReference type="Gene3D" id="3.30.300.30">
    <property type="match status" value="1"/>
</dbReference>
<dbReference type="RefSeq" id="XP_002739084.1">
    <property type="nucleotide sequence ID" value="XM_002739038.2"/>
</dbReference>
<dbReference type="InterPro" id="IPR000873">
    <property type="entry name" value="AMP-dep_synth/lig_dom"/>
</dbReference>
<dbReference type="PANTHER" id="PTHR24096:SF422">
    <property type="entry name" value="BCDNA.GH02901"/>
    <property type="match status" value="1"/>
</dbReference>
<dbReference type="InterPro" id="IPR020845">
    <property type="entry name" value="AMP-binding_CS"/>
</dbReference>
<dbReference type="Pfam" id="PF13193">
    <property type="entry name" value="AMP-binding_C"/>
    <property type="match status" value="1"/>
</dbReference>
<protein>
    <submittedName>
        <fullName evidence="4">4-coumarate--CoA ligase 1-like isoform X1</fullName>
    </submittedName>
    <submittedName>
        <fullName evidence="5">4-coumarate--CoA ligase 1-like isoform X2</fullName>
    </submittedName>
</protein>
<reference evidence="4 5" key="1">
    <citation type="submission" date="2025-05" db="UniProtKB">
        <authorList>
            <consortium name="RefSeq"/>
        </authorList>
    </citation>
    <scope>IDENTIFICATION</scope>
    <source>
        <tissue evidence="4 5">Testes</tissue>
    </source>
</reference>
<organism evidence="3 5">
    <name type="scientific">Saccoglossus kowalevskii</name>
    <name type="common">Acorn worm</name>
    <dbReference type="NCBI Taxonomy" id="10224"/>
    <lineage>
        <taxon>Eukaryota</taxon>
        <taxon>Metazoa</taxon>
        <taxon>Hemichordata</taxon>
        <taxon>Enteropneusta</taxon>
        <taxon>Harrimaniidae</taxon>
        <taxon>Saccoglossus</taxon>
    </lineage>
</organism>
<evidence type="ECO:0000313" key="5">
    <source>
        <dbReference type="RefSeq" id="XP_006821914.1"/>
    </source>
</evidence>
<feature type="domain" description="AMP-dependent synthetase/ligase" evidence="1">
    <location>
        <begin position="85"/>
        <end position="450"/>
    </location>
</feature>
<accession>A0ABM0MPH3</accession>
<gene>
    <name evidence="4 5" type="primary">LOC100377139</name>
</gene>
<sequence length="584" mass="64237">MALVLRRCWPVCSRGVTSYPGRILGSQSYSHTRTKNNKLFMKCTSSRGFSKTAITSSVGILKSKYPDFDIPTNLSLPQFVLADFDKRGDAVALVNGFTDRSYTFKQLKNAIHNSASGLSRDGFRQGDVCAIFSPNIPEFFIAFNAVASIGAINTTVNPLYTVDELANQLNDSESKCIITIPQFADKAREAAEKCSNIKAIYVFGTEATDGCIPFTKLMEDDGSAFPSNISINPMEDLVVLPYSSGTTGEPKGVMLSHYNLISNITQLSYPGLFKYKPDVDCLLGLPPYFHIYGMTMLQSGLWQGVKHVTLPKFEPEEFLRIIQDYKITCAPIVPPIVLFLAKHPSVDNYDLSSLKEILSGAAPLGAKIVHAVKDRLDNNDLKCRQGFGLTELSPVVNIGNLLEDCHPGSVGQLVPNTEAKVVDVKTGEILGKRQNGELCYRGPQMMKGYLKNEKATADTIKDGWLHTGDIGFYDNDGQFYVVDRLKELIKYKGFQVAPAEIEALLLTHTDIKDACVIGIPDEEAGELPKAFVVANSSTVNPKDILSFVESKVAPHKRLRGGIEFVNEIPKTASGKILRRNLRDI</sequence>
<dbReference type="RefSeq" id="XP_006821914.1">
    <property type="nucleotide sequence ID" value="XM_006821851.1"/>
</dbReference>
<dbReference type="InterPro" id="IPR025110">
    <property type="entry name" value="AMP-bd_C"/>
</dbReference>
<proteinExistence type="predicted"/>
<evidence type="ECO:0000313" key="3">
    <source>
        <dbReference type="Proteomes" id="UP000694865"/>
    </source>
</evidence>
<dbReference type="GeneID" id="100377139"/>
<evidence type="ECO:0000313" key="4">
    <source>
        <dbReference type="RefSeq" id="XP_002739084.1"/>
    </source>
</evidence>
<evidence type="ECO:0000259" key="2">
    <source>
        <dbReference type="Pfam" id="PF13193"/>
    </source>
</evidence>
<dbReference type="PROSITE" id="PS00455">
    <property type="entry name" value="AMP_BINDING"/>
    <property type="match status" value="1"/>
</dbReference>
<name>A0ABM0MPH3_SACKO</name>
<dbReference type="Pfam" id="PF00501">
    <property type="entry name" value="AMP-binding"/>
    <property type="match status" value="1"/>
</dbReference>
<dbReference type="PANTHER" id="PTHR24096">
    <property type="entry name" value="LONG-CHAIN-FATTY-ACID--COA LIGASE"/>
    <property type="match status" value="1"/>
</dbReference>
<dbReference type="InterPro" id="IPR042099">
    <property type="entry name" value="ANL_N_sf"/>
</dbReference>
<dbReference type="Proteomes" id="UP000694865">
    <property type="component" value="Unplaced"/>
</dbReference>